<evidence type="ECO:0000256" key="2">
    <source>
        <dbReference type="ARBA" id="ARBA00022679"/>
    </source>
</evidence>
<evidence type="ECO:0000313" key="3">
    <source>
        <dbReference type="EMBL" id="TMR41797.1"/>
    </source>
</evidence>
<name>A0A5S4H9G5_9ACTN</name>
<dbReference type="CDD" id="cd06533">
    <property type="entry name" value="Glyco_transf_WecG_TagA"/>
    <property type="match status" value="1"/>
</dbReference>
<dbReference type="Proteomes" id="UP000305238">
    <property type="component" value="Unassembled WGS sequence"/>
</dbReference>
<dbReference type="RefSeq" id="WP_138634122.1">
    <property type="nucleotide sequence ID" value="NZ_JASWDG010000174.1"/>
</dbReference>
<protein>
    <submittedName>
        <fullName evidence="3">WecB/TagA/CpsF family glycosyltransferase</fullName>
    </submittedName>
</protein>
<keyword evidence="4" id="KW-1185">Reference proteome</keyword>
<reference evidence="3 4" key="1">
    <citation type="submission" date="2019-05" db="EMBL/GenBank/DDBJ databases">
        <title>Draft genome sequence of Actinomadura geliboluensis A8036.</title>
        <authorList>
            <person name="Saricaoglu S."/>
            <person name="Isik K."/>
        </authorList>
    </citation>
    <scope>NUCLEOTIDE SEQUENCE [LARGE SCALE GENOMIC DNA]</scope>
    <source>
        <strain evidence="3 4">A8036</strain>
    </source>
</reference>
<evidence type="ECO:0000256" key="1">
    <source>
        <dbReference type="ARBA" id="ARBA00022676"/>
    </source>
</evidence>
<accession>A0A5S4H9G5</accession>
<dbReference type="EMBL" id="VCKZ01000013">
    <property type="protein sequence ID" value="TMR41797.1"/>
    <property type="molecule type" value="Genomic_DNA"/>
</dbReference>
<proteinExistence type="predicted"/>
<organism evidence="3 4">
    <name type="scientific">Actinomadura geliboluensis</name>
    <dbReference type="NCBI Taxonomy" id="882440"/>
    <lineage>
        <taxon>Bacteria</taxon>
        <taxon>Bacillati</taxon>
        <taxon>Actinomycetota</taxon>
        <taxon>Actinomycetes</taxon>
        <taxon>Streptosporangiales</taxon>
        <taxon>Thermomonosporaceae</taxon>
        <taxon>Actinomadura</taxon>
    </lineage>
</organism>
<evidence type="ECO:0000313" key="4">
    <source>
        <dbReference type="Proteomes" id="UP000305238"/>
    </source>
</evidence>
<keyword evidence="1" id="KW-0328">Glycosyltransferase</keyword>
<comment type="caution">
    <text evidence="3">The sequence shown here is derived from an EMBL/GenBank/DDBJ whole genome shotgun (WGS) entry which is preliminary data.</text>
</comment>
<dbReference type="AlphaFoldDB" id="A0A5S4H9G5"/>
<dbReference type="OrthoDB" id="9771846at2"/>
<dbReference type="NCBIfam" id="TIGR00696">
    <property type="entry name" value="wecG_tagA_cpsF"/>
    <property type="match status" value="1"/>
</dbReference>
<dbReference type="InterPro" id="IPR004629">
    <property type="entry name" value="WecG_TagA_CpsF"/>
</dbReference>
<keyword evidence="2 3" id="KW-0808">Transferase</keyword>
<dbReference type="GO" id="GO:0016758">
    <property type="term" value="F:hexosyltransferase activity"/>
    <property type="evidence" value="ECO:0007669"/>
    <property type="project" value="TreeGrafter"/>
</dbReference>
<gene>
    <name evidence="3" type="ORF">ETD96_03860</name>
</gene>
<dbReference type="Pfam" id="PF03808">
    <property type="entry name" value="Glyco_tran_WecG"/>
    <property type="match status" value="1"/>
</dbReference>
<sequence>MTGHAAAGGAARVVLRGVPFDALTEAQVVERVAADVARGAGGHLVTPNIDIMRLARRDGEARSLVTGADLVVADGTPILWGARLARRPLPARVTGASLIWTLSEAMARDGRSVYLLGGGAPGVPERAGAVLAERYPGLRVAGASAPPMGFDRDEREVDRIAADLAALKPDLVFVGLGFPRQDRLITALRPALPGAWFVGCGAAIPFAAGELERAPGWMQRAGLEWLHRLAGEPRRLFSRYILHDLPFAARFLTGCALDRYRR</sequence>
<dbReference type="PANTHER" id="PTHR34136">
    <property type="match status" value="1"/>
</dbReference>
<dbReference type="PANTHER" id="PTHR34136:SF1">
    <property type="entry name" value="UDP-N-ACETYL-D-MANNOSAMINURONIC ACID TRANSFERASE"/>
    <property type="match status" value="1"/>
</dbReference>